<dbReference type="InterPro" id="IPR029069">
    <property type="entry name" value="HotDog_dom_sf"/>
</dbReference>
<sequence>MFEALTIAGWGDMDFNAHMRNTAYLDKAVDVRMQFFAANQFPISEFTRLRIGPVVMRDDVEYFREVHLMEPLRVVLKLVGMSEDGSRFQVRNEFFRGDWQLAARITSTGGWFDLTQRKLIAPPDNLLRTFRKLGEGYEVRVLPSSIKESAVGNTMDVT</sequence>
<evidence type="ECO:0000313" key="2">
    <source>
        <dbReference type="Proteomes" id="UP000295375"/>
    </source>
</evidence>
<dbReference type="Pfam" id="PF13279">
    <property type="entry name" value="4HBT_2"/>
    <property type="match status" value="1"/>
</dbReference>
<reference evidence="1 2" key="1">
    <citation type="submission" date="2019-03" db="EMBL/GenBank/DDBJ databases">
        <title>Genomic Encyclopedia of Type Strains, Phase IV (KMG-IV): sequencing the most valuable type-strain genomes for metagenomic binning, comparative biology and taxonomic classification.</title>
        <authorList>
            <person name="Goeker M."/>
        </authorList>
    </citation>
    <scope>NUCLEOTIDE SEQUENCE [LARGE SCALE GENOMIC DNA]</scope>
    <source>
        <strain evidence="1 2">DSM 103792</strain>
    </source>
</reference>
<protein>
    <submittedName>
        <fullName evidence="1">Acyl-CoA thioester hydrolase</fullName>
    </submittedName>
</protein>
<dbReference type="SUPFAM" id="SSF54637">
    <property type="entry name" value="Thioesterase/thiol ester dehydrase-isomerase"/>
    <property type="match status" value="1"/>
</dbReference>
<keyword evidence="1" id="KW-0378">Hydrolase</keyword>
<accession>A0A4R6UFD9</accession>
<dbReference type="Proteomes" id="UP000295375">
    <property type="component" value="Unassembled WGS sequence"/>
</dbReference>
<gene>
    <name evidence="1" type="ORF">EV696_1377</name>
</gene>
<evidence type="ECO:0000313" key="1">
    <source>
        <dbReference type="EMBL" id="TDQ41834.1"/>
    </source>
</evidence>
<proteinExistence type="predicted"/>
<dbReference type="EMBL" id="SNYM01000037">
    <property type="protein sequence ID" value="TDQ41834.1"/>
    <property type="molecule type" value="Genomic_DNA"/>
</dbReference>
<dbReference type="AlphaFoldDB" id="A0A4R6UFD9"/>
<dbReference type="Gene3D" id="3.10.129.10">
    <property type="entry name" value="Hotdog Thioesterase"/>
    <property type="match status" value="1"/>
</dbReference>
<dbReference type="RefSeq" id="WP_133593919.1">
    <property type="nucleotide sequence ID" value="NZ_CP037953.1"/>
</dbReference>
<organism evidence="1 2">
    <name type="scientific">Permianibacter aggregans</name>
    <dbReference type="NCBI Taxonomy" id="1510150"/>
    <lineage>
        <taxon>Bacteria</taxon>
        <taxon>Pseudomonadati</taxon>
        <taxon>Pseudomonadota</taxon>
        <taxon>Gammaproteobacteria</taxon>
        <taxon>Pseudomonadales</taxon>
        <taxon>Pseudomonadaceae</taxon>
        <taxon>Permianibacter</taxon>
    </lineage>
</organism>
<comment type="caution">
    <text evidence="1">The sequence shown here is derived from an EMBL/GenBank/DDBJ whole genome shotgun (WGS) entry which is preliminary data.</text>
</comment>
<dbReference type="CDD" id="cd00586">
    <property type="entry name" value="4HBT"/>
    <property type="match status" value="1"/>
</dbReference>
<dbReference type="OrthoDB" id="9799036at2"/>
<keyword evidence="2" id="KW-1185">Reference proteome</keyword>
<name>A0A4R6UFD9_9GAMM</name>
<dbReference type="GO" id="GO:0016787">
    <property type="term" value="F:hydrolase activity"/>
    <property type="evidence" value="ECO:0007669"/>
    <property type="project" value="UniProtKB-KW"/>
</dbReference>